<dbReference type="AlphaFoldDB" id="K0T8Z2"/>
<evidence type="ECO:0000313" key="2">
    <source>
        <dbReference type="EMBL" id="EJK75163.1"/>
    </source>
</evidence>
<dbReference type="EMBL" id="AGNL01003101">
    <property type="protein sequence ID" value="EJK75163.1"/>
    <property type="molecule type" value="Genomic_DNA"/>
</dbReference>
<sequence length="114" mass="12150">MFISFTVSLFINIVDASPSLIELAFPAVTVPSFLNAALKVDRVQFFVENRVGGFKCQPTQSAACLLHGARPIPAERTFPGDVQIQINSVEGGSLIAIDANLGADMGKSPSELKE</sequence>
<evidence type="ECO:0000256" key="1">
    <source>
        <dbReference type="SAM" id="SignalP"/>
    </source>
</evidence>
<gene>
    <name evidence="2" type="ORF">THAOC_03124</name>
</gene>
<protein>
    <submittedName>
        <fullName evidence="2">Uncharacterized protein</fullName>
    </submittedName>
</protein>
<keyword evidence="3" id="KW-1185">Reference proteome</keyword>
<name>K0T8Z2_THAOC</name>
<proteinExistence type="predicted"/>
<organism evidence="2 3">
    <name type="scientific">Thalassiosira oceanica</name>
    <name type="common">Marine diatom</name>
    <dbReference type="NCBI Taxonomy" id="159749"/>
    <lineage>
        <taxon>Eukaryota</taxon>
        <taxon>Sar</taxon>
        <taxon>Stramenopiles</taxon>
        <taxon>Ochrophyta</taxon>
        <taxon>Bacillariophyta</taxon>
        <taxon>Coscinodiscophyceae</taxon>
        <taxon>Thalassiosirophycidae</taxon>
        <taxon>Thalassiosirales</taxon>
        <taxon>Thalassiosiraceae</taxon>
        <taxon>Thalassiosira</taxon>
    </lineage>
</organism>
<keyword evidence="1" id="KW-0732">Signal</keyword>
<feature type="chain" id="PRO_5003841666" evidence="1">
    <location>
        <begin position="17"/>
        <end position="114"/>
    </location>
</feature>
<evidence type="ECO:0000313" key="3">
    <source>
        <dbReference type="Proteomes" id="UP000266841"/>
    </source>
</evidence>
<reference evidence="2 3" key="1">
    <citation type="journal article" date="2012" name="Genome Biol.">
        <title>Genome and low-iron response of an oceanic diatom adapted to chronic iron limitation.</title>
        <authorList>
            <person name="Lommer M."/>
            <person name="Specht M."/>
            <person name="Roy A.S."/>
            <person name="Kraemer L."/>
            <person name="Andreson R."/>
            <person name="Gutowska M.A."/>
            <person name="Wolf J."/>
            <person name="Bergner S.V."/>
            <person name="Schilhabel M.B."/>
            <person name="Klostermeier U.C."/>
            <person name="Beiko R.G."/>
            <person name="Rosenstiel P."/>
            <person name="Hippler M."/>
            <person name="Laroche J."/>
        </authorList>
    </citation>
    <scope>NUCLEOTIDE SEQUENCE [LARGE SCALE GENOMIC DNA]</scope>
    <source>
        <strain evidence="2 3">CCMP1005</strain>
    </source>
</reference>
<feature type="signal peptide" evidence="1">
    <location>
        <begin position="1"/>
        <end position="16"/>
    </location>
</feature>
<comment type="caution">
    <text evidence="2">The sequence shown here is derived from an EMBL/GenBank/DDBJ whole genome shotgun (WGS) entry which is preliminary data.</text>
</comment>
<dbReference type="Proteomes" id="UP000266841">
    <property type="component" value="Unassembled WGS sequence"/>
</dbReference>
<accession>K0T8Z2</accession>